<organism evidence="1 2">
    <name type="scientific">Fictibacillus iocasae</name>
    <dbReference type="NCBI Taxonomy" id="2715437"/>
    <lineage>
        <taxon>Bacteria</taxon>
        <taxon>Bacillati</taxon>
        <taxon>Bacillota</taxon>
        <taxon>Bacilli</taxon>
        <taxon>Bacillales</taxon>
        <taxon>Fictibacillaceae</taxon>
        <taxon>Fictibacillus</taxon>
    </lineage>
</organism>
<dbReference type="Gene3D" id="1.10.10.60">
    <property type="entry name" value="Homeodomain-like"/>
    <property type="match status" value="1"/>
</dbReference>
<dbReference type="EMBL" id="JBHTCP010000040">
    <property type="protein sequence ID" value="MFC7372445.1"/>
    <property type="molecule type" value="Genomic_DNA"/>
</dbReference>
<dbReference type="Proteomes" id="UP001596549">
    <property type="component" value="Unassembled WGS sequence"/>
</dbReference>
<name>A0ABW2NPX7_9BACL</name>
<evidence type="ECO:0000313" key="1">
    <source>
        <dbReference type="EMBL" id="MFC7372445.1"/>
    </source>
</evidence>
<evidence type="ECO:0000313" key="2">
    <source>
        <dbReference type="Proteomes" id="UP001596549"/>
    </source>
</evidence>
<gene>
    <name evidence="1" type="ORF">ACFQPF_12260</name>
</gene>
<sequence length="150" mass="16867">MDEQKQIPVPSGISEEQARLAKLYVMERHQSGISVGDFCSKHGISTATWYGESYMKNPVFESYLTALGGTVVSADEQEAYQIVKQKIMQMATKQSAGVKEIQLFLENFSHVVEADKQERMKELGIVPEHEKGQFKTVEERKASLLARLKG</sequence>
<proteinExistence type="predicted"/>
<reference evidence="2" key="1">
    <citation type="journal article" date="2019" name="Int. J. Syst. Evol. Microbiol.">
        <title>The Global Catalogue of Microorganisms (GCM) 10K type strain sequencing project: providing services to taxonomists for standard genome sequencing and annotation.</title>
        <authorList>
            <consortium name="The Broad Institute Genomics Platform"/>
            <consortium name="The Broad Institute Genome Sequencing Center for Infectious Disease"/>
            <person name="Wu L."/>
            <person name="Ma J."/>
        </authorList>
    </citation>
    <scope>NUCLEOTIDE SEQUENCE [LARGE SCALE GENOMIC DNA]</scope>
    <source>
        <strain evidence="2">NBRC 106396</strain>
    </source>
</reference>
<keyword evidence="2" id="KW-1185">Reference proteome</keyword>
<accession>A0ABW2NPX7</accession>
<comment type="caution">
    <text evidence="1">The sequence shown here is derived from an EMBL/GenBank/DDBJ whole genome shotgun (WGS) entry which is preliminary data.</text>
</comment>
<dbReference type="RefSeq" id="WP_379750027.1">
    <property type="nucleotide sequence ID" value="NZ_JBHTCP010000040.1"/>
</dbReference>
<protein>
    <submittedName>
        <fullName evidence="1">PhBC6A51 family helix-turn-helix protein</fullName>
    </submittedName>
</protein>